<name>X1LPC9_9ZZZZ</name>
<reference evidence="1" key="1">
    <citation type="journal article" date="2014" name="Front. Microbiol.">
        <title>High frequency of phylogenetically diverse reductive dehalogenase-homologous genes in deep subseafloor sedimentary metagenomes.</title>
        <authorList>
            <person name="Kawai M."/>
            <person name="Futagami T."/>
            <person name="Toyoda A."/>
            <person name="Takaki Y."/>
            <person name="Nishi S."/>
            <person name="Hori S."/>
            <person name="Arai W."/>
            <person name="Tsubouchi T."/>
            <person name="Morono Y."/>
            <person name="Uchiyama I."/>
            <person name="Ito T."/>
            <person name="Fujiyama A."/>
            <person name="Inagaki F."/>
            <person name="Takami H."/>
        </authorList>
    </citation>
    <scope>NUCLEOTIDE SEQUENCE</scope>
    <source>
        <strain evidence="1">Expedition CK06-06</strain>
    </source>
</reference>
<dbReference type="AlphaFoldDB" id="X1LPC9"/>
<accession>X1LPC9</accession>
<sequence length="77" mass="8839">TAYLDVDEDWTGWQFVQANLTADFTAGTHGWTAMTKTHIQYVHVAIKAADYSDGTRYFDRLLVGKPYELVPVPRFDR</sequence>
<feature type="non-terminal residue" evidence="1">
    <location>
        <position position="1"/>
    </location>
</feature>
<feature type="non-terminal residue" evidence="1">
    <location>
        <position position="77"/>
    </location>
</feature>
<proteinExistence type="predicted"/>
<dbReference type="EMBL" id="BARU01048395">
    <property type="protein sequence ID" value="GAH95963.1"/>
    <property type="molecule type" value="Genomic_DNA"/>
</dbReference>
<gene>
    <name evidence="1" type="ORF">S03H2_71957</name>
</gene>
<comment type="caution">
    <text evidence="1">The sequence shown here is derived from an EMBL/GenBank/DDBJ whole genome shotgun (WGS) entry which is preliminary data.</text>
</comment>
<protein>
    <submittedName>
        <fullName evidence="1">Uncharacterized protein</fullName>
    </submittedName>
</protein>
<organism evidence="1">
    <name type="scientific">marine sediment metagenome</name>
    <dbReference type="NCBI Taxonomy" id="412755"/>
    <lineage>
        <taxon>unclassified sequences</taxon>
        <taxon>metagenomes</taxon>
        <taxon>ecological metagenomes</taxon>
    </lineage>
</organism>
<evidence type="ECO:0000313" key="1">
    <source>
        <dbReference type="EMBL" id="GAH95963.1"/>
    </source>
</evidence>